<comment type="similarity">
    <text evidence="11">Belongs to the PRA-CH family.</text>
</comment>
<dbReference type="InterPro" id="IPR038019">
    <property type="entry name" value="PRib_AMP_CycHydrolase_sf"/>
</dbReference>
<evidence type="ECO:0000259" key="13">
    <source>
        <dbReference type="Pfam" id="PF01502"/>
    </source>
</evidence>
<comment type="cofactor">
    <cofactor evidence="11">
        <name>Zn(2+)</name>
        <dbReference type="ChEBI" id="CHEBI:29105"/>
    </cofactor>
    <text evidence="11">Binds 1 zinc ion per subunit.</text>
</comment>
<dbReference type="AlphaFoldDB" id="A0A2T5VD33"/>
<evidence type="ECO:0000256" key="11">
    <source>
        <dbReference type="HAMAP-Rule" id="MF_01021"/>
    </source>
</evidence>
<comment type="catalytic activity">
    <reaction evidence="1 11">
        <text>1-(5-phospho-beta-D-ribosyl)-5'-AMP + H2O = 1-(5-phospho-beta-D-ribosyl)-5-[(5-phospho-beta-D-ribosylamino)methylideneamino]imidazole-4-carboxamide</text>
        <dbReference type="Rhea" id="RHEA:20049"/>
        <dbReference type="ChEBI" id="CHEBI:15377"/>
        <dbReference type="ChEBI" id="CHEBI:58435"/>
        <dbReference type="ChEBI" id="CHEBI:59457"/>
        <dbReference type="EC" id="3.5.4.19"/>
    </reaction>
</comment>
<comment type="similarity">
    <text evidence="5">In the C-terminal section; belongs to the PRA-PH family.</text>
</comment>
<keyword evidence="11" id="KW-0479">Metal-binding</keyword>
<feature type="binding site" evidence="11">
    <location>
        <position position="93"/>
    </location>
    <ligand>
        <name>Zn(2+)</name>
        <dbReference type="ChEBI" id="CHEBI:29105"/>
        <note>ligand shared between dimeric partners</note>
    </ligand>
</feature>
<comment type="function">
    <text evidence="11">Catalyzes the hydrolysis of the adenine ring of phosphoribosyl-AMP.</text>
</comment>
<dbReference type="EMBL" id="QAYG01000002">
    <property type="protein sequence ID" value="PTW61645.1"/>
    <property type="molecule type" value="Genomic_DNA"/>
</dbReference>
<feature type="domain" description="Phosphoribosyl-AMP cyclohydrolase" evidence="13">
    <location>
        <begin position="45"/>
        <end position="120"/>
    </location>
</feature>
<keyword evidence="7 11" id="KW-0963">Cytoplasm</keyword>
<evidence type="ECO:0000256" key="1">
    <source>
        <dbReference type="ARBA" id="ARBA00000024"/>
    </source>
</evidence>
<evidence type="ECO:0000256" key="6">
    <source>
        <dbReference type="ARBA" id="ARBA00008299"/>
    </source>
</evidence>
<comment type="similarity">
    <text evidence="6">In the N-terminal section; belongs to the PRA-CH family.</text>
</comment>
<feature type="binding site" evidence="11">
    <location>
        <position position="94"/>
    </location>
    <ligand>
        <name>Mg(2+)</name>
        <dbReference type="ChEBI" id="CHEBI:18420"/>
    </ligand>
</feature>
<dbReference type="EC" id="3.5.4.19" evidence="11"/>
<sequence>MTETPFAPQTDKTETEKGTTLRPKFGADGLMPAIVTDADSGEVLMLGYMNEGALARTIEEGEAWYWSRSRQEYWKKGATSGQIQQVVEMRTDCDQDAILLKVRVAGNGATCHVGYRSCFYRAVELGSPASAETKLSITQDRVYDPKEVYGKD</sequence>
<dbReference type="PANTHER" id="PTHR42945:SF1">
    <property type="entry name" value="HISTIDINE BIOSYNTHESIS BIFUNCTIONAL PROTEIN HIS7"/>
    <property type="match status" value="1"/>
</dbReference>
<evidence type="ECO:0000256" key="9">
    <source>
        <dbReference type="ARBA" id="ARBA00022801"/>
    </source>
</evidence>
<dbReference type="GO" id="GO:0005737">
    <property type="term" value="C:cytoplasm"/>
    <property type="evidence" value="ECO:0007669"/>
    <property type="project" value="UniProtKB-SubCell"/>
</dbReference>
<feature type="binding site" evidence="11">
    <location>
        <position position="96"/>
    </location>
    <ligand>
        <name>Mg(2+)</name>
        <dbReference type="ChEBI" id="CHEBI:18420"/>
    </ligand>
</feature>
<keyword evidence="11" id="KW-0460">Magnesium</keyword>
<dbReference type="GO" id="GO:0000105">
    <property type="term" value="P:L-histidine biosynthetic process"/>
    <property type="evidence" value="ECO:0007669"/>
    <property type="project" value="UniProtKB-UniRule"/>
</dbReference>
<evidence type="ECO:0000256" key="12">
    <source>
        <dbReference type="SAM" id="MobiDB-lite"/>
    </source>
</evidence>
<evidence type="ECO:0000256" key="3">
    <source>
        <dbReference type="ARBA" id="ARBA00005169"/>
    </source>
</evidence>
<dbReference type="OrthoDB" id="9795769at2"/>
<dbReference type="FunFam" id="3.10.20.810:FF:000001">
    <property type="entry name" value="Histidine biosynthesis bifunctional protein HisIE"/>
    <property type="match status" value="1"/>
</dbReference>
<comment type="catalytic activity">
    <reaction evidence="2">
        <text>1-(5-phospho-beta-D-ribosyl)-ATP + H2O = 1-(5-phospho-beta-D-ribosyl)-5'-AMP + diphosphate + H(+)</text>
        <dbReference type="Rhea" id="RHEA:22828"/>
        <dbReference type="ChEBI" id="CHEBI:15377"/>
        <dbReference type="ChEBI" id="CHEBI:15378"/>
        <dbReference type="ChEBI" id="CHEBI:33019"/>
        <dbReference type="ChEBI" id="CHEBI:59457"/>
        <dbReference type="ChEBI" id="CHEBI:73183"/>
        <dbReference type="EC" id="3.6.1.31"/>
    </reaction>
</comment>
<dbReference type="SUPFAM" id="SSF141734">
    <property type="entry name" value="HisI-like"/>
    <property type="match status" value="1"/>
</dbReference>
<reference evidence="14 15" key="1">
    <citation type="submission" date="2018-04" db="EMBL/GenBank/DDBJ databases">
        <title>Genomic Encyclopedia of Archaeal and Bacterial Type Strains, Phase II (KMG-II): from individual species to whole genera.</title>
        <authorList>
            <person name="Goeker M."/>
        </authorList>
    </citation>
    <scope>NUCLEOTIDE SEQUENCE [LARGE SCALE GENOMIC DNA]</scope>
    <source>
        <strain evidence="14 15">DSM 23382</strain>
    </source>
</reference>
<evidence type="ECO:0000256" key="4">
    <source>
        <dbReference type="ARBA" id="ARBA00005204"/>
    </source>
</evidence>
<dbReference type="InterPro" id="IPR026660">
    <property type="entry name" value="PRA-CH"/>
</dbReference>
<evidence type="ECO:0000256" key="10">
    <source>
        <dbReference type="ARBA" id="ARBA00023102"/>
    </source>
</evidence>
<gene>
    <name evidence="11" type="primary">hisI</name>
    <name evidence="14" type="ORF">C8N35_102360</name>
</gene>
<keyword evidence="8 11" id="KW-0028">Amino-acid biosynthesis</keyword>
<accession>A0A2T5VD33</accession>
<comment type="pathway">
    <text evidence="3 11">Amino-acid biosynthesis; L-histidine biosynthesis; L-histidine from 5-phospho-alpha-D-ribose 1-diphosphate: step 3/9.</text>
</comment>
<dbReference type="Gene3D" id="3.10.20.810">
    <property type="entry name" value="Phosphoribosyl-AMP cyclohydrolase"/>
    <property type="match status" value="1"/>
</dbReference>
<organism evidence="14 15">
    <name type="scientific">Breoghania corrubedonensis</name>
    <dbReference type="NCBI Taxonomy" id="665038"/>
    <lineage>
        <taxon>Bacteria</taxon>
        <taxon>Pseudomonadati</taxon>
        <taxon>Pseudomonadota</taxon>
        <taxon>Alphaproteobacteria</taxon>
        <taxon>Hyphomicrobiales</taxon>
        <taxon>Stappiaceae</taxon>
        <taxon>Breoghania</taxon>
    </lineage>
</organism>
<feature type="binding site" evidence="11">
    <location>
        <position position="118"/>
    </location>
    <ligand>
        <name>Zn(2+)</name>
        <dbReference type="ChEBI" id="CHEBI:29105"/>
        <note>ligand shared between dimeric partners</note>
    </ligand>
</feature>
<keyword evidence="9 11" id="KW-0378">Hydrolase</keyword>
<dbReference type="Proteomes" id="UP000244081">
    <property type="component" value="Unassembled WGS sequence"/>
</dbReference>
<comment type="subunit">
    <text evidence="11">Homodimer.</text>
</comment>
<dbReference type="Gene3D" id="4.10.80.70">
    <property type="match status" value="1"/>
</dbReference>
<keyword evidence="11" id="KW-0862">Zinc</keyword>
<comment type="caution">
    <text evidence="14">The sequence shown here is derived from an EMBL/GenBank/DDBJ whole genome shotgun (WGS) entry which is preliminary data.</text>
</comment>
<proteinExistence type="inferred from homology"/>
<evidence type="ECO:0000256" key="7">
    <source>
        <dbReference type="ARBA" id="ARBA00022490"/>
    </source>
</evidence>
<evidence type="ECO:0000256" key="5">
    <source>
        <dbReference type="ARBA" id="ARBA00007731"/>
    </source>
</evidence>
<feature type="binding site" evidence="11">
    <location>
        <position position="92"/>
    </location>
    <ligand>
        <name>Mg(2+)</name>
        <dbReference type="ChEBI" id="CHEBI:18420"/>
    </ligand>
</feature>
<comment type="subcellular location">
    <subcellularLocation>
        <location evidence="11">Cytoplasm</location>
    </subcellularLocation>
</comment>
<dbReference type="InterPro" id="IPR002496">
    <property type="entry name" value="PRib_AMP_CycHydrolase_dom"/>
</dbReference>
<dbReference type="PANTHER" id="PTHR42945">
    <property type="entry name" value="HISTIDINE BIOSYNTHESIS BIFUNCTIONAL PROTEIN"/>
    <property type="match status" value="1"/>
</dbReference>
<keyword evidence="15" id="KW-1185">Reference proteome</keyword>
<dbReference type="RefSeq" id="WP_107989485.1">
    <property type="nucleotide sequence ID" value="NZ_QAYG01000002.1"/>
</dbReference>
<dbReference type="GO" id="GO:0000287">
    <property type="term" value="F:magnesium ion binding"/>
    <property type="evidence" value="ECO:0007669"/>
    <property type="project" value="UniProtKB-UniRule"/>
</dbReference>
<evidence type="ECO:0000313" key="14">
    <source>
        <dbReference type="EMBL" id="PTW61645.1"/>
    </source>
</evidence>
<comment type="cofactor">
    <cofactor evidence="11">
        <name>Mg(2+)</name>
        <dbReference type="ChEBI" id="CHEBI:18420"/>
    </cofactor>
    <text evidence="11">Binds 1 Mg(2+) ion per subunit.</text>
</comment>
<dbReference type="NCBIfam" id="NF000768">
    <property type="entry name" value="PRK00051.1"/>
    <property type="match status" value="1"/>
</dbReference>
<comment type="pathway">
    <text evidence="4">Amino-acid biosynthesis; L-histidine biosynthesis; L-histidine from 5-phospho-alpha-D-ribose 1-diphosphate: step 2/9.</text>
</comment>
<dbReference type="GO" id="GO:0008270">
    <property type="term" value="F:zinc ion binding"/>
    <property type="evidence" value="ECO:0007669"/>
    <property type="project" value="UniProtKB-UniRule"/>
</dbReference>
<dbReference type="GO" id="GO:0004636">
    <property type="term" value="F:phosphoribosyl-ATP diphosphatase activity"/>
    <property type="evidence" value="ECO:0007669"/>
    <property type="project" value="UniProtKB-EC"/>
</dbReference>
<evidence type="ECO:0000313" key="15">
    <source>
        <dbReference type="Proteomes" id="UP000244081"/>
    </source>
</evidence>
<evidence type="ECO:0000256" key="8">
    <source>
        <dbReference type="ARBA" id="ARBA00022605"/>
    </source>
</evidence>
<protein>
    <recommendedName>
        <fullName evidence="11">Phosphoribosyl-AMP cyclohydrolase</fullName>
        <shortName evidence="11">PRA-CH</shortName>
        <ecNumber evidence="11">3.5.4.19</ecNumber>
    </recommendedName>
</protein>
<evidence type="ECO:0000256" key="2">
    <source>
        <dbReference type="ARBA" id="ARBA00001460"/>
    </source>
</evidence>
<name>A0A2T5VD33_9HYPH</name>
<feature type="region of interest" description="Disordered" evidence="12">
    <location>
        <begin position="1"/>
        <end position="23"/>
    </location>
</feature>
<dbReference type="GO" id="GO:0004635">
    <property type="term" value="F:phosphoribosyl-AMP cyclohydrolase activity"/>
    <property type="evidence" value="ECO:0007669"/>
    <property type="project" value="UniProtKB-UniRule"/>
</dbReference>
<dbReference type="Pfam" id="PF01502">
    <property type="entry name" value="PRA-CH"/>
    <property type="match status" value="1"/>
</dbReference>
<keyword evidence="10 11" id="KW-0368">Histidine biosynthesis</keyword>
<dbReference type="UniPathway" id="UPA00031">
    <property type="reaction ID" value="UER00008"/>
</dbReference>
<dbReference type="HAMAP" id="MF_01021">
    <property type="entry name" value="HisI"/>
    <property type="match status" value="1"/>
</dbReference>
<feature type="binding site" evidence="11">
    <location>
        <position position="111"/>
    </location>
    <ligand>
        <name>Zn(2+)</name>
        <dbReference type="ChEBI" id="CHEBI:29105"/>
        <note>ligand shared between dimeric partners</note>
    </ligand>
</feature>